<evidence type="ECO:0000256" key="1">
    <source>
        <dbReference type="SAM" id="MobiDB-lite"/>
    </source>
</evidence>
<feature type="compositionally biased region" description="Polar residues" evidence="1">
    <location>
        <begin position="235"/>
        <end position="256"/>
    </location>
</feature>
<keyword evidence="2" id="KW-0812">Transmembrane</keyword>
<accession>A0A1E3J552</accession>
<evidence type="ECO:0000256" key="2">
    <source>
        <dbReference type="SAM" id="Phobius"/>
    </source>
</evidence>
<feature type="transmembrane region" description="Helical" evidence="2">
    <location>
        <begin position="23"/>
        <end position="46"/>
    </location>
</feature>
<dbReference type="PANTHER" id="PTHR15678:SF6">
    <property type="entry name" value="BRIDGE-LIKE LIPID TRANSFER PROTEIN FAMILY MEMBER 2"/>
    <property type="match status" value="1"/>
</dbReference>
<reference evidence="6 7" key="1">
    <citation type="submission" date="2016-06" db="EMBL/GenBank/DDBJ databases">
        <title>Evolution of pathogenesis and genome organization in the Tremellales.</title>
        <authorList>
            <person name="Cuomo C."/>
            <person name="Litvintseva A."/>
            <person name="Heitman J."/>
            <person name="Chen Y."/>
            <person name="Sun S."/>
            <person name="Springer D."/>
            <person name="Dromer F."/>
            <person name="Young S."/>
            <person name="Zeng Q."/>
            <person name="Chapman S."/>
            <person name="Gujja S."/>
            <person name="Saif S."/>
            <person name="Birren B."/>
        </authorList>
    </citation>
    <scope>NUCLEOTIDE SEQUENCE [LARGE SCALE GENOMIC DNA]</scope>
    <source>
        <strain evidence="6 7">CBS 7118</strain>
    </source>
</reference>
<comment type="caution">
    <text evidence="6">The sequence shown here is derived from an EMBL/GenBank/DDBJ whole genome shotgun (WGS) entry which is preliminary data.</text>
</comment>
<dbReference type="PANTHER" id="PTHR15678">
    <property type="entry name" value="ANTIGEN MLAA-22-RELATED"/>
    <property type="match status" value="1"/>
</dbReference>
<feature type="compositionally biased region" description="Polar residues" evidence="1">
    <location>
        <begin position="2955"/>
        <end position="2978"/>
    </location>
</feature>
<keyword evidence="7" id="KW-1185">Reference proteome</keyword>
<feature type="region of interest" description="Disordered" evidence="1">
    <location>
        <begin position="2120"/>
        <end position="2141"/>
    </location>
</feature>
<evidence type="ECO:0000313" key="6">
    <source>
        <dbReference type="EMBL" id="ODN95246.1"/>
    </source>
</evidence>
<organism evidence="6 7">
    <name type="scientific">Cryptococcus wingfieldii CBS 7118</name>
    <dbReference type="NCBI Taxonomy" id="1295528"/>
    <lineage>
        <taxon>Eukaryota</taxon>
        <taxon>Fungi</taxon>
        <taxon>Dikarya</taxon>
        <taxon>Basidiomycota</taxon>
        <taxon>Agaricomycotina</taxon>
        <taxon>Tremellomycetes</taxon>
        <taxon>Tremellales</taxon>
        <taxon>Cryptococcaceae</taxon>
        <taxon>Cryptococcus</taxon>
    </lineage>
</organism>
<dbReference type="SMART" id="SM01214">
    <property type="entry name" value="Fmp27_GFWDK"/>
    <property type="match status" value="1"/>
</dbReference>
<sequence>MSKGTPCPPPGLIENAMPSFNTIALTLLALLITSFIFRFHILPFLLRSSFPNLRLDYISLLSARGVEWRRPGGDEGAPTVTVERAGFTWGGAKGEVTGLVVLRIEGICLRLKQGSFESGRDKKERVKKQPGRLSSTKTRFISNVLQLLIHHYPSVTRVISVQIINCRIVSEDLNEVEMTVKELGFGVNVDFQGEADLPDSPFSTSHPKHTYKRDHPLHILSPVLSPAASGDESDFITSPTQFSPPASPLNQHSFTMPPSAPSEPSEPTRPKIHRTDHSYSRLSHARRRASVFQSRMSSTASKIWTRAAGRKCGSVCLSAYIDTIRCSEPSPSPPGSAKPSVTDLKPPKSPFGRAFQSKRRPPPITVTIPDAGVEALVAVEERSRVKLSLGFGPKKGLLGEDTLSVDAGMGKLSTTLEAVERIKTLLDRVKKEPAEKKAKTDQWSSHGSARIMLRALESAKVTFSHITFTHYLKNPHLKPSRPVSATSSISELDISGQPGDDRYILALELTDISCTLSAADSSNNDRARNAFGTNFSPASVVRGVGAQISWQKIEFQCVAPGEENHEKSQLLAIRQAEFTGFSSWRPQGWSREEMLFASDPNLALVVCFGKVTSVDLAGDMQLLHELEIAWKATHPKVHKAAKKENSELLIGWLPPRLRMVLDVGSITAVLADRVSKETTTLTFHLDGLHYGTYTSFTDIVARRRDRSAARTAFEQEEQLQERRETNHDVDYAMHPSMLPQAVRRLSTANKAELRDGLSICMRGDATIRVEPIQVNMTLAGDRIYELAEIGRLHGTFTGDVLGRCEVKEDGSESATLDFSSISGRLDMGLQEGITVDLWRREVVEALVIMGEAHQKRPWDERPPPPPPPRPILDILPSGISARVSLGKVNILMGVKDPNPGCHLGLIRGVWFQSVVVLEYAFYKNAIQALPWRHTLTTARRAKLRLPEDITTQALAFAAKYQPGRGGAALVAINTEDTYVQPVFNGKRFVEKGGVKHSKMPKDKPKAKDEDEFVGWAFQRAALRKKLGVNQFANNVRPLDLSDAAQASRPWLRIPTSRTYVTTQQSSQGAETEFKITSKTEGVALISDLSHVYCNLLAGLAIKRMILAWKRPKPPRPASLPPRNPSSLSIDFTIPNFQAHFAFPLDEQIYVYAHSVTLRKKPYTGLIAATDHILAYVPSPRLIGSWEELLRVKTLAVALSDPHLPLVISPTIESIRFRIPFAYKLNNLVLNINVTIKALKLLRNSVSGKTPFTTVSRPAAEMPKRIPMVSISIGYMSLEAKDDPVETSLNLIWRAGMVEQTKRNLLEDQFAKKLLLISDPEVQPDVQDEAKNTGGRRVPVLTKKHTVSAERARWALDTLITQSWTRRIRAAKHEQARRENVALQPMMGCGTSTKLPIKIAASSKTAPLFRAAFQDVSFVVADPGLVREEIIDYMGKVSSPFRSDAEFSLMVPLSIQWSMGEVKCSLRDYPLPMLRVQRVESGESQPAFRMETTMIIAEELGDEQSVFHVPVTVIPEACGDKNAAAFVVQVAKTISPVKTYAEPRFKIASKRTTEFTWGNSYQPAIQDFMKVVETLSHPPADPSPRVGFWDKFRLVLHWKPIVDFVGPCHLHLKGSFDPYSVSGIGSGFCLAWRGSTRLLIDQPNEEGETIQIIADELVVAIPDLAPFHDGAAIGNNRNGQRHDRHHGQSQDRHKSGDFEQTLIERRYTKPCARFVNGVKVGFGFEFERTCRPWTCDTCGKSENVMHRKCRLFEFKQHQDVRLRSPAAIAKDEKELGRKIDSYEGFRSDFVHFSISLSAPNGNEDIQSEEYHPDRVNSLHFAPKASHHFLAWWKLFSHQMSLPIRHGSLFPDSPPPSKKFGRSLGTIKYRFDLRPVYISHMYFQVSKDHSATGKSESLGIKGRIGRIRADAHQRAQEKIERHEKLGRSTVVVHKPFYAVDILADDIKVKGLRAHFDEHIGGPGENGGEAGVLHPKASELPLGHREWYNYLDYIDADRKPIDKNPRIELVNFGECPHFFYCKRVKARTSTSGDDSPSQATLGLETSKFGHEPTHPCYLGTAEGVREVQQSLTRQRINELREKLSNYPLEGLSQDGDQLDKTSLVQRINILEKHHQDLAHETRRLSDHTFTDPNAPRDNSTGAKEGFEDTIHVHGPRLFLSNSSRNIAIKYMYMMGDRKKEEYFTSYSSLRSILEGFQQRMTRQRSYSYDEQVVEEQSAQQILNDLVSWLVEKPASESIHHVEDPVMAAEVRRGLPDVCDVKPKTKILVFMPQIALRSEAHPDAILLMSMEEVSFKRFKVLDEHALDNMMAEVLNRNYVTMSGLQGFYPNENALNRERTGLGLPHGLDFIPLEIFLDVKSEAKDYDRVLQKTTINVAMDKFNHIRMPQGLEWPEAVDDRGDVIKHLRLHQDFTAIVAPTLTVTANSQNFAALYTIVTNLLMYDDPEHKGRSDAVDDFSRTFDAADRDIPRLIADVNALQTHMRHLVGLRHGYESHFDQLDKDGQEELFKIRSELHAGYESMYTVNALIRATLAKDDARAAMKTASKMDVRIGGVAWHMLKDQRLETMAKVDITGVLFSMLNNKNGTMDNAMVLGDLKALNGRSNMLYPEIIVRDEPAKRKIKKAFSAVYWSTRPPIGGIPILPNVNIEFVNILFKLEESVGLEVMDYIFADRTRRREATGTAVKGGIENSATTPNSSFFGKGNGNGNTNASASTDDLGSRRANASTTDFGSVHKSKSQVSLVPSQADGDIALIKMIEDTREMRLRASTNKMFGTFRLQGMGLNLSYKSDDSRKHGTFSMPDCVDFKFKTPEMVYVNKVWAMEDLFEHIKRDIKNSAWSQSGDIISQIFKKTSLFRSKERLKQAASVTAMAEKAQKGKKKDQGNPPISPSNLRYTMDHSSPSPEPDPELLSTLSRALSRDAELANNNSINRMRSRSTHRAMSMSAQRPSTPQAGRRESAAASNGLQTSSLGRSSGSRYASTSLEENRGETRDSGENGDNEEKSRIKGFFGKLKAKNLGHGRESRYSEDSSLSGSRVSLRQQAHPIE</sequence>
<feature type="region of interest" description="Disordered" evidence="1">
    <location>
        <begin position="2675"/>
        <end position="2727"/>
    </location>
</feature>
<keyword evidence="2" id="KW-0472">Membrane</keyword>
<dbReference type="SMART" id="SM01215">
    <property type="entry name" value="Fmp27_SW"/>
    <property type="match status" value="1"/>
</dbReference>
<feature type="compositionally biased region" description="Basic and acidic residues" evidence="1">
    <location>
        <begin position="266"/>
        <end position="279"/>
    </location>
</feature>
<dbReference type="Pfam" id="PF10344">
    <property type="entry name" value="Hobbit"/>
    <property type="match status" value="1"/>
</dbReference>
<feature type="domain" description="FMP27/BLTP2/Hobbit GFWDK motif-containing RBG unit" evidence="3">
    <location>
        <begin position="1467"/>
        <end position="1620"/>
    </location>
</feature>
<keyword evidence="2" id="KW-1133">Transmembrane helix</keyword>
<dbReference type="GeneID" id="30193847"/>
<dbReference type="OrthoDB" id="1562405at2759"/>
<evidence type="ECO:0000259" key="5">
    <source>
        <dbReference type="SMART" id="SM01216"/>
    </source>
</evidence>
<feature type="region of interest" description="Disordered" evidence="1">
    <location>
        <begin position="1670"/>
        <end position="1696"/>
    </location>
</feature>
<dbReference type="InterPro" id="IPR045167">
    <property type="entry name" value="Hobbit"/>
</dbReference>
<feature type="compositionally biased region" description="Polar residues" evidence="1">
    <location>
        <begin position="3023"/>
        <end position="3035"/>
    </location>
</feature>
<dbReference type="InterPro" id="IPR019415">
    <property type="entry name" value="FMP27_SW_RBG"/>
</dbReference>
<feature type="compositionally biased region" description="Basic and acidic residues" evidence="1">
    <location>
        <begin position="2979"/>
        <end position="2999"/>
    </location>
</feature>
<dbReference type="RefSeq" id="XP_019031226.1">
    <property type="nucleotide sequence ID" value="XM_019176751.1"/>
</dbReference>
<feature type="region of interest" description="Disordered" evidence="1">
    <location>
        <begin position="327"/>
        <end position="365"/>
    </location>
</feature>
<dbReference type="Proteomes" id="UP000094819">
    <property type="component" value="Unassembled WGS sequence"/>
</dbReference>
<dbReference type="InterPro" id="IPR019449">
    <property type="entry name" value="FMP27_WPPW_RBG"/>
</dbReference>
<evidence type="ECO:0000259" key="3">
    <source>
        <dbReference type="SMART" id="SM01214"/>
    </source>
</evidence>
<protein>
    <recommendedName>
        <fullName evidence="8">FMP27 GFWDK domain-containing protein</fullName>
    </recommendedName>
</protein>
<feature type="domain" description="FMP27 SW motif-containing RBG unit" evidence="4">
    <location>
        <begin position="1350"/>
        <end position="1449"/>
    </location>
</feature>
<evidence type="ECO:0000313" key="7">
    <source>
        <dbReference type="Proteomes" id="UP000094819"/>
    </source>
</evidence>
<feature type="compositionally biased region" description="Polar residues" evidence="1">
    <location>
        <begin position="2938"/>
        <end position="2947"/>
    </location>
</feature>
<feature type="region of interest" description="Disordered" evidence="1">
    <location>
        <begin position="2864"/>
        <end position="3041"/>
    </location>
</feature>
<dbReference type="EMBL" id="AWGH01000013">
    <property type="protein sequence ID" value="ODN95246.1"/>
    <property type="molecule type" value="Genomic_DNA"/>
</dbReference>
<dbReference type="InterPro" id="IPR019441">
    <property type="entry name" value="FMP27/BLTP2/Hobbit_GFWDK_RBG"/>
</dbReference>
<feature type="compositionally biased region" description="Low complexity" evidence="1">
    <location>
        <begin position="2691"/>
        <end position="2710"/>
    </location>
</feature>
<name>A0A1E3J552_9TREE</name>
<evidence type="ECO:0000259" key="4">
    <source>
        <dbReference type="SMART" id="SM01215"/>
    </source>
</evidence>
<dbReference type="SMART" id="SM01216">
    <property type="entry name" value="Fmp27_WPPW"/>
    <property type="match status" value="1"/>
</dbReference>
<gene>
    <name evidence="6" type="ORF">L198_04634</name>
</gene>
<feature type="domain" description="FMP27 WPPW motif-containing RBG unit" evidence="5">
    <location>
        <begin position="1897"/>
        <end position="2351"/>
    </location>
</feature>
<feature type="compositionally biased region" description="Basic and acidic residues" evidence="1">
    <location>
        <begin position="1685"/>
        <end position="1696"/>
    </location>
</feature>
<evidence type="ECO:0008006" key="8">
    <source>
        <dbReference type="Google" id="ProtNLM"/>
    </source>
</evidence>
<proteinExistence type="predicted"/>
<feature type="region of interest" description="Disordered" evidence="1">
    <location>
        <begin position="230"/>
        <end position="285"/>
    </location>
</feature>